<organism evidence="1 2">
    <name type="scientific">Racocetra persica</name>
    <dbReference type="NCBI Taxonomy" id="160502"/>
    <lineage>
        <taxon>Eukaryota</taxon>
        <taxon>Fungi</taxon>
        <taxon>Fungi incertae sedis</taxon>
        <taxon>Mucoromycota</taxon>
        <taxon>Glomeromycotina</taxon>
        <taxon>Glomeromycetes</taxon>
        <taxon>Diversisporales</taxon>
        <taxon>Gigasporaceae</taxon>
        <taxon>Racocetra</taxon>
    </lineage>
</organism>
<accession>A0ACA9N8Y7</accession>
<sequence>MEKKFIHKFSKTSRRYDYPLFVFGKNELPPITPINNPWIWFGMTLAEDNPIEKTNFDTLVMPFLKEIDKYEEVLQSSHQQKTWTLDNSKLAFWLR</sequence>
<keyword evidence="2" id="KW-1185">Reference proteome</keyword>
<proteinExistence type="predicted"/>
<protein>
    <submittedName>
        <fullName evidence="1">7347_t:CDS:1</fullName>
    </submittedName>
</protein>
<evidence type="ECO:0000313" key="2">
    <source>
        <dbReference type="Proteomes" id="UP000789920"/>
    </source>
</evidence>
<dbReference type="EMBL" id="CAJVQC010012147">
    <property type="protein sequence ID" value="CAG8635328.1"/>
    <property type="molecule type" value="Genomic_DNA"/>
</dbReference>
<comment type="caution">
    <text evidence="1">The sequence shown here is derived from an EMBL/GenBank/DDBJ whole genome shotgun (WGS) entry which is preliminary data.</text>
</comment>
<dbReference type="Proteomes" id="UP000789920">
    <property type="component" value="Unassembled WGS sequence"/>
</dbReference>
<name>A0ACA9N8Y7_9GLOM</name>
<gene>
    <name evidence="1" type="ORF">RPERSI_LOCUS7269</name>
</gene>
<evidence type="ECO:0000313" key="1">
    <source>
        <dbReference type="EMBL" id="CAG8635328.1"/>
    </source>
</evidence>
<reference evidence="1" key="1">
    <citation type="submission" date="2021-06" db="EMBL/GenBank/DDBJ databases">
        <authorList>
            <person name="Kallberg Y."/>
            <person name="Tangrot J."/>
            <person name="Rosling A."/>
        </authorList>
    </citation>
    <scope>NUCLEOTIDE SEQUENCE</scope>
    <source>
        <strain evidence="1">MA461A</strain>
    </source>
</reference>